<dbReference type="Proteomes" id="UP000291144">
    <property type="component" value="Unassembled WGS sequence"/>
</dbReference>
<keyword evidence="2" id="KW-1185">Reference proteome</keyword>
<organism evidence="1 2">
    <name type="scientific">Kribbella pittospori</name>
    <dbReference type="NCBI Taxonomy" id="722689"/>
    <lineage>
        <taxon>Bacteria</taxon>
        <taxon>Bacillati</taxon>
        <taxon>Actinomycetota</taxon>
        <taxon>Actinomycetes</taxon>
        <taxon>Propionibacteriales</taxon>
        <taxon>Kribbellaceae</taxon>
        <taxon>Kribbella</taxon>
    </lineage>
</organism>
<evidence type="ECO:0000313" key="2">
    <source>
        <dbReference type="Proteomes" id="UP000291144"/>
    </source>
</evidence>
<name>A0A4R0KKX2_9ACTN</name>
<gene>
    <name evidence="1" type="ORF">E0H73_32300</name>
</gene>
<dbReference type="RefSeq" id="WP_131362747.1">
    <property type="nucleotide sequence ID" value="NZ_SJKB01000012.1"/>
</dbReference>
<comment type="caution">
    <text evidence="1">The sequence shown here is derived from an EMBL/GenBank/DDBJ whole genome shotgun (WGS) entry which is preliminary data.</text>
</comment>
<proteinExistence type="predicted"/>
<dbReference type="Gene3D" id="3.40.710.10">
    <property type="entry name" value="DD-peptidase/beta-lactamase superfamily"/>
    <property type="match status" value="1"/>
</dbReference>
<dbReference type="SUPFAM" id="SSF56601">
    <property type="entry name" value="beta-lactamase/transpeptidase-like"/>
    <property type="match status" value="1"/>
</dbReference>
<sequence>MSRKDRFSTTPDVTETSQAFPGGWYRNQFWFRPSAQGNVLLCLGIHAKMLYVCRRTRTVCVKLSNWPDPQRPAHLQDTLRAFDALTPLPRSSIT</sequence>
<reference evidence="1 2" key="1">
    <citation type="submission" date="2019-02" db="EMBL/GenBank/DDBJ databases">
        <title>Kribbella capetownensis sp. nov. and Kribbella speibonae sp. nov., isolated from soil.</title>
        <authorList>
            <person name="Curtis S.M."/>
            <person name="Norton I."/>
            <person name="Everest G.J."/>
            <person name="Meyers P.R."/>
        </authorList>
    </citation>
    <scope>NUCLEOTIDE SEQUENCE [LARGE SCALE GENOMIC DNA]</scope>
    <source>
        <strain evidence="1 2">NRRL B-24813</strain>
    </source>
</reference>
<dbReference type="OrthoDB" id="9773047at2"/>
<evidence type="ECO:0000313" key="1">
    <source>
        <dbReference type="EMBL" id="TCC56375.1"/>
    </source>
</evidence>
<dbReference type="AlphaFoldDB" id="A0A4R0KKX2"/>
<dbReference type="EMBL" id="SJKB01000012">
    <property type="protein sequence ID" value="TCC56375.1"/>
    <property type="molecule type" value="Genomic_DNA"/>
</dbReference>
<accession>A0A4R0KKX2</accession>
<protein>
    <submittedName>
        <fullName evidence="1">Uncharacterized protein</fullName>
    </submittedName>
</protein>
<dbReference type="InterPro" id="IPR012338">
    <property type="entry name" value="Beta-lactam/transpept-like"/>
</dbReference>